<organism evidence="1 2">
    <name type="scientific">Paramuricea clavata</name>
    <name type="common">Red gorgonian</name>
    <name type="synonym">Violescent sea-whip</name>
    <dbReference type="NCBI Taxonomy" id="317549"/>
    <lineage>
        <taxon>Eukaryota</taxon>
        <taxon>Metazoa</taxon>
        <taxon>Cnidaria</taxon>
        <taxon>Anthozoa</taxon>
        <taxon>Octocorallia</taxon>
        <taxon>Malacalcyonacea</taxon>
        <taxon>Plexauridae</taxon>
        <taxon>Paramuricea</taxon>
    </lineage>
</organism>
<dbReference type="AlphaFoldDB" id="A0A6S7JIB8"/>
<reference evidence="1" key="1">
    <citation type="submission" date="2020-04" db="EMBL/GenBank/DDBJ databases">
        <authorList>
            <person name="Alioto T."/>
            <person name="Alioto T."/>
            <person name="Gomez Garrido J."/>
        </authorList>
    </citation>
    <scope>NUCLEOTIDE SEQUENCE</scope>
    <source>
        <strain evidence="1">A484AB</strain>
    </source>
</reference>
<keyword evidence="2" id="KW-1185">Reference proteome</keyword>
<accession>A0A6S7JIB8</accession>
<dbReference type="PANTHER" id="PTHR31424">
    <property type="entry name" value="PROTEIN CBG23806"/>
    <property type="match status" value="1"/>
</dbReference>
<sequence>MKLEESSFSRLILLEAAVLSVSNIVDLLIYVIGEIAFTIHLPFGLLKSWHENKKPVLENYSYVQILNAFIGEWYPTKINENCLRIEEQLRIICSDVVKQFLCKTGRRRHDLLTKVKNIAIYKNELSTVNLVSDLERQVSHLQSVNASIIHDNKLLELKYIEKDVALADSTIKVKISGDGAKMTRLTNFVIISFSILNAEDTVISSKGNHTIAVIKGHEDYDLLKVSCAKIFDCINRLARKGTVKVRDKDIRIEMFLGGDYKFLLLILGMKGATSDFACIWCKIHKLLSATISKSPTFFRNYAITQNKKDIKSCALKSAFSCQHQPLLDIKLENVVLDELHLMLRITVIA</sequence>
<dbReference type="OrthoDB" id="5982080at2759"/>
<evidence type="ECO:0000313" key="2">
    <source>
        <dbReference type="Proteomes" id="UP001152795"/>
    </source>
</evidence>
<dbReference type="EMBL" id="CACRXK020007065">
    <property type="protein sequence ID" value="CAB4011198.1"/>
    <property type="molecule type" value="Genomic_DNA"/>
</dbReference>
<feature type="non-terminal residue" evidence="1">
    <location>
        <position position="349"/>
    </location>
</feature>
<name>A0A6S7JIB8_PARCT</name>
<dbReference type="Proteomes" id="UP001152795">
    <property type="component" value="Unassembled WGS sequence"/>
</dbReference>
<dbReference type="PANTHER" id="PTHR31424:SF3">
    <property type="entry name" value="RING-TYPE DOMAIN-CONTAINING PROTEIN"/>
    <property type="match status" value="1"/>
</dbReference>
<protein>
    <submittedName>
        <fullName evidence="1">Uncharacterized protein</fullName>
    </submittedName>
</protein>
<evidence type="ECO:0000313" key="1">
    <source>
        <dbReference type="EMBL" id="CAB4011198.1"/>
    </source>
</evidence>
<proteinExistence type="predicted"/>
<comment type="caution">
    <text evidence="1">The sequence shown here is derived from an EMBL/GenBank/DDBJ whole genome shotgun (WGS) entry which is preliminary data.</text>
</comment>
<gene>
    <name evidence="1" type="ORF">PACLA_8A022995</name>
</gene>